<protein>
    <submittedName>
        <fullName evidence="1">Uncharacterized protein</fullName>
    </submittedName>
</protein>
<evidence type="ECO:0000313" key="1">
    <source>
        <dbReference type="EMBL" id="OGG88172.1"/>
    </source>
</evidence>
<name>A0A1F6FQP4_9BACT</name>
<comment type="caution">
    <text evidence="1">The sequence shown here is derived from an EMBL/GenBank/DDBJ whole genome shotgun (WGS) entry which is preliminary data.</text>
</comment>
<proteinExistence type="predicted"/>
<sequence length="303" mass="32163">MTADWTPPTANPPANNVAAPINVGATYQAKTGDLGAVRMRAGAYCDASGNNCLSNLSGGGGNQTKMLSQALIFQHSTNQTPSQLGLPANVEKILVWASARASVKTGQGKNENKIITPVAYGFYGEDDTFYTFLSSSDPDHASYASPWIPIRNDGKVNISGGVILGYECLGSCTQQHSCDVKFDWVYSGGYSANGTKTINIDGETPLAIGQNMYNGKNSPTNGSFYTEHFPGYAWGGDFWNHDDHIEIGYFSPNQYIFYPSQISTQGNLTVKSIAMVAGATGSISGTWVGVTAKITGTVLSCSN</sequence>
<accession>A0A1F6FQP4</accession>
<organism evidence="1 2">
    <name type="scientific">Candidatus Kaiserbacteria bacterium RIFOXYD1_FULL_42_15</name>
    <dbReference type="NCBI Taxonomy" id="1798532"/>
    <lineage>
        <taxon>Bacteria</taxon>
        <taxon>Candidatus Kaiseribacteriota</taxon>
    </lineage>
</organism>
<dbReference type="AlphaFoldDB" id="A0A1F6FQP4"/>
<dbReference type="EMBL" id="MFMT01000027">
    <property type="protein sequence ID" value="OGG88172.1"/>
    <property type="molecule type" value="Genomic_DNA"/>
</dbReference>
<reference evidence="1 2" key="1">
    <citation type="journal article" date="2016" name="Nat. Commun.">
        <title>Thousands of microbial genomes shed light on interconnected biogeochemical processes in an aquifer system.</title>
        <authorList>
            <person name="Anantharaman K."/>
            <person name="Brown C.T."/>
            <person name="Hug L.A."/>
            <person name="Sharon I."/>
            <person name="Castelle C.J."/>
            <person name="Probst A.J."/>
            <person name="Thomas B.C."/>
            <person name="Singh A."/>
            <person name="Wilkins M.J."/>
            <person name="Karaoz U."/>
            <person name="Brodie E.L."/>
            <person name="Williams K.H."/>
            <person name="Hubbard S.S."/>
            <person name="Banfield J.F."/>
        </authorList>
    </citation>
    <scope>NUCLEOTIDE SEQUENCE [LARGE SCALE GENOMIC DNA]</scope>
</reference>
<dbReference type="Proteomes" id="UP000179230">
    <property type="component" value="Unassembled WGS sequence"/>
</dbReference>
<evidence type="ECO:0000313" key="2">
    <source>
        <dbReference type="Proteomes" id="UP000179230"/>
    </source>
</evidence>
<gene>
    <name evidence="1" type="ORF">A2592_01845</name>
</gene>